<dbReference type="AlphaFoldDB" id="A0A8H6WK42"/>
<feature type="region of interest" description="Disordered" evidence="1">
    <location>
        <begin position="135"/>
        <end position="158"/>
    </location>
</feature>
<accession>A0A8H6WK42</accession>
<keyword evidence="3" id="KW-1185">Reference proteome</keyword>
<gene>
    <name evidence="2" type="ORF">MIND_00047000</name>
</gene>
<keyword evidence="2" id="KW-0687">Ribonucleoprotein</keyword>
<comment type="caution">
    <text evidence="2">The sequence shown here is derived from an EMBL/GenBank/DDBJ whole genome shotgun (WGS) entry which is preliminary data.</text>
</comment>
<dbReference type="RefSeq" id="XP_037225347.1">
    <property type="nucleotide sequence ID" value="XM_037357437.1"/>
</dbReference>
<keyword evidence="2" id="KW-0689">Ribosomal protein</keyword>
<dbReference type="EMBL" id="JACAZF010000001">
    <property type="protein sequence ID" value="KAF7315324.1"/>
    <property type="molecule type" value="Genomic_DNA"/>
</dbReference>
<dbReference type="OrthoDB" id="3364141at2759"/>
<name>A0A8H6WK42_9AGAR</name>
<evidence type="ECO:0000313" key="3">
    <source>
        <dbReference type="Proteomes" id="UP000636479"/>
    </source>
</evidence>
<evidence type="ECO:0000313" key="2">
    <source>
        <dbReference type="EMBL" id="KAF7315324.1"/>
    </source>
</evidence>
<proteinExistence type="predicted"/>
<protein>
    <submittedName>
        <fullName evidence="2">40S ribosomal protein</fullName>
    </submittedName>
</protein>
<evidence type="ECO:0000256" key="1">
    <source>
        <dbReference type="SAM" id="MobiDB-lite"/>
    </source>
</evidence>
<dbReference type="GeneID" id="59339953"/>
<dbReference type="GO" id="GO:0005840">
    <property type="term" value="C:ribosome"/>
    <property type="evidence" value="ECO:0007669"/>
    <property type="project" value="UniProtKB-KW"/>
</dbReference>
<sequence>MNHLQAMPLRHPWLQPSMKRKLAGNDDDRPAKRRMLVLEQNLANLSLDAVMVDLEAEMPIIEEPVSPEITMKSSSWYEPEADRIVITDLAAYAEEELQPEEPPVVNTALIERLKSRPLDPPILSQSQSQALVLFRPLQLPPKTDSPRADNEDAMDVEP</sequence>
<dbReference type="Proteomes" id="UP000636479">
    <property type="component" value="Unassembled WGS sequence"/>
</dbReference>
<organism evidence="2 3">
    <name type="scientific">Mycena indigotica</name>
    <dbReference type="NCBI Taxonomy" id="2126181"/>
    <lineage>
        <taxon>Eukaryota</taxon>
        <taxon>Fungi</taxon>
        <taxon>Dikarya</taxon>
        <taxon>Basidiomycota</taxon>
        <taxon>Agaricomycotina</taxon>
        <taxon>Agaricomycetes</taxon>
        <taxon>Agaricomycetidae</taxon>
        <taxon>Agaricales</taxon>
        <taxon>Marasmiineae</taxon>
        <taxon>Mycenaceae</taxon>
        <taxon>Mycena</taxon>
    </lineage>
</organism>
<reference evidence="2" key="1">
    <citation type="submission" date="2020-05" db="EMBL/GenBank/DDBJ databases">
        <title>Mycena genomes resolve the evolution of fungal bioluminescence.</title>
        <authorList>
            <person name="Tsai I.J."/>
        </authorList>
    </citation>
    <scope>NUCLEOTIDE SEQUENCE</scope>
    <source>
        <strain evidence="2">171206Taipei</strain>
    </source>
</reference>